<feature type="region of interest" description="Disordered" evidence="1">
    <location>
        <begin position="172"/>
        <end position="191"/>
    </location>
</feature>
<accession>A0A6A6A328</accession>
<organism evidence="2 3">
    <name type="scientific">Dothidotthia symphoricarpi CBS 119687</name>
    <dbReference type="NCBI Taxonomy" id="1392245"/>
    <lineage>
        <taxon>Eukaryota</taxon>
        <taxon>Fungi</taxon>
        <taxon>Dikarya</taxon>
        <taxon>Ascomycota</taxon>
        <taxon>Pezizomycotina</taxon>
        <taxon>Dothideomycetes</taxon>
        <taxon>Pleosporomycetidae</taxon>
        <taxon>Pleosporales</taxon>
        <taxon>Dothidotthiaceae</taxon>
        <taxon>Dothidotthia</taxon>
    </lineage>
</organism>
<dbReference type="EMBL" id="ML977516">
    <property type="protein sequence ID" value="KAF2125307.1"/>
    <property type="molecule type" value="Genomic_DNA"/>
</dbReference>
<feature type="region of interest" description="Disordered" evidence="1">
    <location>
        <begin position="19"/>
        <end position="46"/>
    </location>
</feature>
<keyword evidence="3" id="KW-1185">Reference proteome</keyword>
<reference evidence="2" key="1">
    <citation type="journal article" date="2020" name="Stud. Mycol.">
        <title>101 Dothideomycetes genomes: a test case for predicting lifestyles and emergence of pathogens.</title>
        <authorList>
            <person name="Haridas S."/>
            <person name="Albert R."/>
            <person name="Binder M."/>
            <person name="Bloem J."/>
            <person name="Labutti K."/>
            <person name="Salamov A."/>
            <person name="Andreopoulos B."/>
            <person name="Baker S."/>
            <person name="Barry K."/>
            <person name="Bills G."/>
            <person name="Bluhm B."/>
            <person name="Cannon C."/>
            <person name="Castanera R."/>
            <person name="Culley D."/>
            <person name="Daum C."/>
            <person name="Ezra D."/>
            <person name="Gonzalez J."/>
            <person name="Henrissat B."/>
            <person name="Kuo A."/>
            <person name="Liang C."/>
            <person name="Lipzen A."/>
            <person name="Lutzoni F."/>
            <person name="Magnuson J."/>
            <person name="Mondo S."/>
            <person name="Nolan M."/>
            <person name="Ohm R."/>
            <person name="Pangilinan J."/>
            <person name="Park H.-J."/>
            <person name="Ramirez L."/>
            <person name="Alfaro M."/>
            <person name="Sun H."/>
            <person name="Tritt A."/>
            <person name="Yoshinaga Y."/>
            <person name="Zwiers L.-H."/>
            <person name="Turgeon B."/>
            <person name="Goodwin S."/>
            <person name="Spatafora J."/>
            <person name="Crous P."/>
            <person name="Grigoriev I."/>
        </authorList>
    </citation>
    <scope>NUCLEOTIDE SEQUENCE</scope>
    <source>
        <strain evidence="2">CBS 119687</strain>
    </source>
</reference>
<protein>
    <submittedName>
        <fullName evidence="2">Uncharacterized protein</fullName>
    </submittedName>
</protein>
<gene>
    <name evidence="2" type="ORF">P153DRAFT_400136</name>
</gene>
<evidence type="ECO:0000313" key="3">
    <source>
        <dbReference type="Proteomes" id="UP000799771"/>
    </source>
</evidence>
<evidence type="ECO:0000256" key="1">
    <source>
        <dbReference type="SAM" id="MobiDB-lite"/>
    </source>
</evidence>
<dbReference type="AlphaFoldDB" id="A0A6A6A328"/>
<dbReference type="GeneID" id="54412221"/>
<sequence>MAKQKSKEIAPKLTLHSFFKPVTNPSSTSTLRETSPKLSSTKQDVPQVATMSVDNPLSLADNGGFEDTINDEKHKYAFEPLPGLEDIVEEYRDVFEGSPAQYFGKLTTIKAPSSIPRDMARANVLKDRPPPVLVGEIPEYWEFESDPVERARIKERFRSKARKAKARLERIEAQRQAEATRPAKDDDVGVNNPNLNIASEQVATGMTGPTGPIVPFLPPPNGDHICPFKALGRCVSKTASYNNFRFMALHTHQAYKGELIQTLEQNPFEDGTSKIPCKDGCVHKSAVTMRQVIMPVDVHGMSRSCFLGLVHGTPFLGSFALSGGYYCDMYLLAGHLEVCNSANKPQLGFVLSRIEIRVEATELQSYSLLVVASSSSQAPKSWLGGHEYVDQGLPAYAQGKINTFKESIGFGNADAIFHAGTHVQTRYIPTSRHDNAYHFVDTYHRSAMRRAWKFIMAIEKDLRAQAEANPQLKPILLSMVSMAESTISMGYSRNRTGLWDDGGTLPKGFDWSILWDLRVVPDSNVSRDWLGHGISVGLDGFACYEDRAL</sequence>
<feature type="compositionally biased region" description="Polar residues" evidence="1">
    <location>
        <begin position="23"/>
        <end position="46"/>
    </location>
</feature>
<dbReference type="Proteomes" id="UP000799771">
    <property type="component" value="Unassembled WGS sequence"/>
</dbReference>
<proteinExistence type="predicted"/>
<evidence type="ECO:0000313" key="2">
    <source>
        <dbReference type="EMBL" id="KAF2125307.1"/>
    </source>
</evidence>
<name>A0A6A6A328_9PLEO</name>
<dbReference type="RefSeq" id="XP_033519699.1">
    <property type="nucleotide sequence ID" value="XM_033671789.1"/>
</dbReference>